<dbReference type="InterPro" id="IPR050695">
    <property type="entry name" value="N-acetylmuramoyl_amidase_3"/>
</dbReference>
<evidence type="ECO:0000313" key="3">
    <source>
        <dbReference type="EMBL" id="MFD2869867.1"/>
    </source>
</evidence>
<proteinExistence type="predicted"/>
<dbReference type="InterPro" id="IPR002508">
    <property type="entry name" value="MurNAc-LAA_cat"/>
</dbReference>
<dbReference type="SUPFAM" id="SSF53187">
    <property type="entry name" value="Zn-dependent exopeptidases"/>
    <property type="match status" value="1"/>
</dbReference>
<dbReference type="CDD" id="cd02696">
    <property type="entry name" value="MurNAc-LAA"/>
    <property type="match status" value="1"/>
</dbReference>
<dbReference type="EC" id="3.5.1.28" evidence="3"/>
<keyword evidence="1 3" id="KW-0378">Hydrolase</keyword>
<protein>
    <submittedName>
        <fullName evidence="3">N-acetylmuramoyl-L-alanine amidase</fullName>
        <ecNumber evidence="3">3.5.1.28</ecNumber>
    </submittedName>
</protein>
<keyword evidence="4" id="KW-1185">Reference proteome</keyword>
<dbReference type="PANTHER" id="PTHR30404:SF0">
    <property type="entry name" value="N-ACETYLMURAMOYL-L-ALANINE AMIDASE AMIC"/>
    <property type="match status" value="1"/>
</dbReference>
<evidence type="ECO:0000259" key="2">
    <source>
        <dbReference type="SMART" id="SM00646"/>
    </source>
</evidence>
<accession>A0ABW5Y473</accession>
<evidence type="ECO:0000313" key="4">
    <source>
        <dbReference type="Proteomes" id="UP001597568"/>
    </source>
</evidence>
<sequence length="277" mass="30459">MTMKVAVDAGHGGFGVTPGKRTPDGEYEWNFNNKVAIAVIERLHQYGIQTLRTDDATGRTDVALSTRAKRANNWGANVFVSCHHNANTSVWSNKWGGTETFSLSASATKATKLANIVHKRLVKATGLQNRGVKHANYQVLRDTSMPAILTEGGFMDSTIDIKYMRNSAWLASQGYAIADGIAEYLGLKVIGSTTFTPAGNTNTEKYYKSNAPKGLYRVIKECGEYDGVKFNESKRIQTLKVGTAFTVTEIIKVGNVYRLKTKSKTYVTAKKENVEKV</sequence>
<name>A0ABW5Y473_9BACL</name>
<dbReference type="SMART" id="SM00646">
    <property type="entry name" value="Ami_3"/>
    <property type="match status" value="1"/>
</dbReference>
<comment type="caution">
    <text evidence="3">The sequence shown here is derived from an EMBL/GenBank/DDBJ whole genome shotgun (WGS) entry which is preliminary data.</text>
</comment>
<dbReference type="EMBL" id="JBHUOR010000129">
    <property type="protein sequence ID" value="MFD2869867.1"/>
    <property type="molecule type" value="Genomic_DNA"/>
</dbReference>
<dbReference type="Pfam" id="PF01520">
    <property type="entry name" value="Amidase_3"/>
    <property type="match status" value="1"/>
</dbReference>
<dbReference type="Pfam" id="PF19087">
    <property type="entry name" value="DUF5776"/>
    <property type="match status" value="1"/>
</dbReference>
<evidence type="ECO:0000256" key="1">
    <source>
        <dbReference type="ARBA" id="ARBA00022801"/>
    </source>
</evidence>
<dbReference type="RefSeq" id="WP_380148504.1">
    <property type="nucleotide sequence ID" value="NZ_JBHUOR010000129.1"/>
</dbReference>
<dbReference type="Proteomes" id="UP001597568">
    <property type="component" value="Unassembled WGS sequence"/>
</dbReference>
<dbReference type="Gene3D" id="3.40.630.40">
    <property type="entry name" value="Zn-dependent exopeptidases"/>
    <property type="match status" value="1"/>
</dbReference>
<gene>
    <name evidence="3" type="ORF">ACFSY7_15345</name>
</gene>
<dbReference type="GO" id="GO:0008745">
    <property type="term" value="F:N-acetylmuramoyl-L-alanine amidase activity"/>
    <property type="evidence" value="ECO:0007669"/>
    <property type="project" value="UniProtKB-EC"/>
</dbReference>
<dbReference type="PANTHER" id="PTHR30404">
    <property type="entry name" value="N-ACETYLMURAMOYL-L-ALANINE AMIDASE"/>
    <property type="match status" value="1"/>
</dbReference>
<organism evidence="3 4">
    <name type="scientific">Kurthia populi</name>
    <dbReference type="NCBI Taxonomy" id="1562132"/>
    <lineage>
        <taxon>Bacteria</taxon>
        <taxon>Bacillati</taxon>
        <taxon>Bacillota</taxon>
        <taxon>Bacilli</taxon>
        <taxon>Bacillales</taxon>
        <taxon>Caryophanaceae</taxon>
        <taxon>Kurthia</taxon>
    </lineage>
</organism>
<feature type="domain" description="MurNAc-LAA" evidence="2">
    <location>
        <begin position="68"/>
        <end position="182"/>
    </location>
</feature>
<reference evidence="4" key="1">
    <citation type="journal article" date="2019" name="Int. J. Syst. Evol. Microbiol.">
        <title>The Global Catalogue of Microorganisms (GCM) 10K type strain sequencing project: providing services to taxonomists for standard genome sequencing and annotation.</title>
        <authorList>
            <consortium name="The Broad Institute Genomics Platform"/>
            <consortium name="The Broad Institute Genome Sequencing Center for Infectious Disease"/>
            <person name="Wu L."/>
            <person name="Ma J."/>
        </authorList>
    </citation>
    <scope>NUCLEOTIDE SEQUENCE [LARGE SCALE GENOMIC DNA]</scope>
    <source>
        <strain evidence="4">KCTC 33522</strain>
    </source>
</reference>
<dbReference type="InterPro" id="IPR044081">
    <property type="entry name" value="DUF5776"/>
</dbReference>